<evidence type="ECO:0000256" key="6">
    <source>
        <dbReference type="ARBA" id="ARBA00023125"/>
    </source>
</evidence>
<dbReference type="NCBIfam" id="NF033518">
    <property type="entry name" value="transpos_IS607"/>
    <property type="match status" value="1"/>
</dbReference>
<dbReference type="InterPro" id="IPR006118">
    <property type="entry name" value="Recombinase_CS"/>
</dbReference>
<dbReference type="PANTHER" id="PTHR36172">
    <property type="match status" value="1"/>
</dbReference>
<evidence type="ECO:0000256" key="8">
    <source>
        <dbReference type="PROSITE-ProRule" id="PRU10137"/>
    </source>
</evidence>
<keyword evidence="2" id="KW-0815">Transposition</keyword>
<keyword evidence="5" id="KW-0229">DNA integration</keyword>
<evidence type="ECO:0000256" key="3">
    <source>
        <dbReference type="ARBA" id="ARBA00022723"/>
    </source>
</evidence>
<keyword evidence="3" id="KW-0479">Metal-binding</keyword>
<dbReference type="NCBIfam" id="NF038280">
    <property type="entry name" value="IS607_TnpB"/>
    <property type="match status" value="1"/>
</dbReference>
<keyword evidence="4" id="KW-0862">Zinc</keyword>
<dbReference type="Pfam" id="PF07282">
    <property type="entry name" value="Cas12f1-like_TNB"/>
    <property type="match status" value="1"/>
</dbReference>
<comment type="caution">
    <text evidence="11">The sequence shown here is derived from an EMBL/GenBank/DDBJ whole genome shotgun (WGS) entry which is preliminary data.</text>
</comment>
<gene>
    <name evidence="11" type="ORF">GAR05_00573</name>
</gene>
<dbReference type="InterPro" id="IPR001959">
    <property type="entry name" value="Transposase"/>
</dbReference>
<dbReference type="InterPro" id="IPR021027">
    <property type="entry name" value="Transposase_put_HTH"/>
</dbReference>
<keyword evidence="6" id="KW-0238">DNA-binding</keyword>
<feature type="compositionally biased region" description="Polar residues" evidence="9">
    <location>
        <begin position="646"/>
        <end position="659"/>
    </location>
</feature>
<dbReference type="NCBIfam" id="TIGR01766">
    <property type="entry name" value="IS200/IS605 family accessory protein TnpB-like domain"/>
    <property type="match status" value="1"/>
</dbReference>
<evidence type="ECO:0000256" key="4">
    <source>
        <dbReference type="ARBA" id="ARBA00022833"/>
    </source>
</evidence>
<feature type="region of interest" description="Disordered" evidence="9">
    <location>
        <begin position="602"/>
        <end position="659"/>
    </location>
</feature>
<keyword evidence="7" id="KW-0233">DNA recombination</keyword>
<dbReference type="Gene3D" id="3.40.50.1390">
    <property type="entry name" value="Resolvase, N-terminal catalytic domain"/>
    <property type="match status" value="1"/>
</dbReference>
<dbReference type="InterPro" id="IPR051491">
    <property type="entry name" value="Recombinase/Transposase-rel"/>
</dbReference>
<evidence type="ECO:0000259" key="10">
    <source>
        <dbReference type="PROSITE" id="PS51736"/>
    </source>
</evidence>
<dbReference type="SMART" id="SM00857">
    <property type="entry name" value="Resolvase"/>
    <property type="match status" value="1"/>
</dbReference>
<dbReference type="NCBIfam" id="NF040570">
    <property type="entry name" value="guided_TnpB"/>
    <property type="match status" value="1"/>
</dbReference>
<feature type="active site" description="O-(5'-phospho-DNA)-serine intermediate" evidence="8">
    <location>
        <position position="68"/>
    </location>
</feature>
<accession>A0ABX9CQI9</accession>
<evidence type="ECO:0000313" key="11">
    <source>
        <dbReference type="EMBL" id="RAO04710.1"/>
    </source>
</evidence>
<dbReference type="PROSITE" id="PS00397">
    <property type="entry name" value="RECOMBINASES_1"/>
    <property type="match status" value="1"/>
</dbReference>
<keyword evidence="12" id="KW-1185">Reference proteome</keyword>
<comment type="similarity">
    <text evidence="1">In the C-terminal section; belongs to the transposase 35 family.</text>
</comment>
<evidence type="ECO:0000313" key="12">
    <source>
        <dbReference type="Proteomes" id="UP000249334"/>
    </source>
</evidence>
<evidence type="ECO:0000256" key="1">
    <source>
        <dbReference type="ARBA" id="ARBA00008761"/>
    </source>
</evidence>
<protein>
    <recommendedName>
        <fullName evidence="10">Resolvase/invertase-type recombinase catalytic domain-containing protein</fullName>
    </recommendedName>
</protein>
<dbReference type="InterPro" id="IPR010095">
    <property type="entry name" value="Cas12f1-like_TNB"/>
</dbReference>
<dbReference type="SUPFAM" id="SSF53041">
    <property type="entry name" value="Resolvase-like"/>
    <property type="match status" value="1"/>
</dbReference>
<evidence type="ECO:0000256" key="9">
    <source>
        <dbReference type="SAM" id="MobiDB-lite"/>
    </source>
</evidence>
<dbReference type="InterPro" id="IPR006119">
    <property type="entry name" value="Resolv_N"/>
</dbReference>
<evidence type="ECO:0000256" key="2">
    <source>
        <dbReference type="ARBA" id="ARBA00022578"/>
    </source>
</evidence>
<proteinExistence type="inferred from homology"/>
<dbReference type="Proteomes" id="UP000249334">
    <property type="component" value="Unassembled WGS sequence"/>
</dbReference>
<dbReference type="Pfam" id="PF12323">
    <property type="entry name" value="HTH_OrfB_IS605"/>
    <property type="match status" value="1"/>
</dbReference>
<name>A0ABX9CQI9_9ACTN</name>
<dbReference type="PROSITE" id="PS51736">
    <property type="entry name" value="RECOMBINASES_3"/>
    <property type="match status" value="1"/>
</dbReference>
<dbReference type="Pfam" id="PF01385">
    <property type="entry name" value="OrfB_IS605"/>
    <property type="match status" value="1"/>
</dbReference>
<dbReference type="InterPro" id="IPR053470">
    <property type="entry name" value="RNA-guided_DNA_endonuclease"/>
</dbReference>
<evidence type="ECO:0000256" key="5">
    <source>
        <dbReference type="ARBA" id="ARBA00022908"/>
    </source>
</evidence>
<feature type="domain" description="Resolvase/invertase-type recombinase catalytic" evidence="10">
    <location>
        <begin position="60"/>
        <end position="224"/>
    </location>
</feature>
<dbReference type="Pfam" id="PF00239">
    <property type="entry name" value="Resolvase"/>
    <property type="match status" value="1"/>
</dbReference>
<dbReference type="InterPro" id="IPR036162">
    <property type="entry name" value="Resolvase-like_N_sf"/>
</dbReference>
<sequence length="659" mass="72518">MLIRVLGAGVNLKEWAAATGVSYATARRRYEAGALPVPTYRLGRLMVGEPGTGTLAEVGRVVVYARVSSADQKTDLDRQVARVTVWATGQRLAVDSVVTEVGSALNGHREKFLALLRDPAVTTIVVEHRYRFARFGAEYVEAALSAQRRRLLVVDPAEVDDDLVRDPHLAVRTPIRSPCRGEPSSARGRSGYRGTVVKTLQAYRFALDLSPRQERAVLAHAGAARVAHNWALARVKAVMSQRAAERTYGVPDELLSPPISWSLPSLRKAWNAAKDEVAPWWAECSKEAFNTGLDALARALKNWSDSRKGARKGRAVGFPRFKSRRRSTPTVRFTTGVMRIEADRGHVVLPRLGALRLHESARKLARRLEAGTARIMSATVRREGGRWFVSFTCEVERAVRAPARPGSMVGVDLGVKHLAVLSTGERVANPRHLVVAARRMRRLARAVSRCVTPDRRVRRVGSNRWARAQQELSRAHARVVGLRRDGLHQFTTRLTREHGTVVVEDLNVAGMLRNRRLARHVADASFAEVRRQLTYKSEWNGGRLVTAGRWYPSSKTCSGCGAVKTKLTLAERTYTCTACGLSLDRDLNAALNLAALAREVTDDRSGRESLNGRGADQKTRSRGQVAVKRLPGTARAGQAGTVPPQGGTTAQRSLLSTRR</sequence>
<reference evidence="11 12" key="1">
    <citation type="submission" date="2018-03" db="EMBL/GenBank/DDBJ databases">
        <title>Genomic framework for the identification of Micromonospora saelicesensis and Micromonospora noduli.</title>
        <authorList>
            <person name="Riesco R."/>
            <person name="Trujillo M.E."/>
        </authorList>
    </citation>
    <scope>NUCLEOTIDE SEQUENCE [LARGE SCALE GENOMIC DNA]</scope>
    <source>
        <strain evidence="11 12">GAR05</strain>
    </source>
</reference>
<evidence type="ECO:0000256" key="7">
    <source>
        <dbReference type="ARBA" id="ARBA00023172"/>
    </source>
</evidence>
<dbReference type="EMBL" id="PXXW01000006">
    <property type="protein sequence ID" value="RAO04710.1"/>
    <property type="molecule type" value="Genomic_DNA"/>
</dbReference>
<dbReference type="InterPro" id="IPR048046">
    <property type="entry name" value="Transpos_IS607"/>
</dbReference>
<organism evidence="11 12">
    <name type="scientific">Micromonospora saelicesensis</name>
    <dbReference type="NCBI Taxonomy" id="285676"/>
    <lineage>
        <taxon>Bacteria</taxon>
        <taxon>Bacillati</taxon>
        <taxon>Actinomycetota</taxon>
        <taxon>Actinomycetes</taxon>
        <taxon>Micromonosporales</taxon>
        <taxon>Micromonosporaceae</taxon>
        <taxon>Micromonospora</taxon>
    </lineage>
</organism>
<dbReference type="PANTHER" id="PTHR36172:SF1">
    <property type="entry name" value="RESOLVASE-RELATED"/>
    <property type="match status" value="1"/>
</dbReference>